<accession>A0A4R6VH74</accession>
<feature type="region of interest" description="Disordered" evidence="1">
    <location>
        <begin position="1"/>
        <end position="21"/>
    </location>
</feature>
<comment type="caution">
    <text evidence="3">The sequence shown here is derived from an EMBL/GenBank/DDBJ whole genome shotgun (WGS) entry which is preliminary data.</text>
</comment>
<dbReference type="Pfam" id="PF01814">
    <property type="entry name" value="Hemerythrin"/>
    <property type="match status" value="1"/>
</dbReference>
<evidence type="ECO:0000256" key="1">
    <source>
        <dbReference type="SAM" id="MobiDB-lite"/>
    </source>
</evidence>
<sequence length="223" mass="24843">MTTTTRPTPATPRRPGDPTPDLLDYRVVHRAMTRDLTRLAEVAGELVRTPDRRRLRLLRHYLQGVTAEIVNHHRVEDDDVWPLLEEVAGDLTALCALTEDHERLDPLLDRAGELAAAGEAGPELAAVLGEVADLLVRHVADEERDVFPIIIERVTVEDYARLQERFRGTLGLGVLTFVVPWVVSHATPDERRVLVAEAPAPLRGILALTERRFAARAGRLFGV</sequence>
<dbReference type="RefSeq" id="WP_133825719.1">
    <property type="nucleotide sequence ID" value="NZ_BAABHR010000007.1"/>
</dbReference>
<reference evidence="3 4" key="1">
    <citation type="submission" date="2019-03" db="EMBL/GenBank/DDBJ databases">
        <title>Genomic Encyclopedia of Type Strains, Phase IV (KMG-IV): sequencing the most valuable type-strain genomes for metagenomic binning, comparative biology and taxonomic classification.</title>
        <authorList>
            <person name="Goeker M."/>
        </authorList>
    </citation>
    <scope>NUCLEOTIDE SEQUENCE [LARGE SCALE GENOMIC DNA]</scope>
    <source>
        <strain evidence="3 4">DSM 45775</strain>
    </source>
</reference>
<feature type="compositionally biased region" description="Low complexity" evidence="1">
    <location>
        <begin position="1"/>
        <end position="13"/>
    </location>
</feature>
<dbReference type="InterPro" id="IPR012312">
    <property type="entry name" value="Hemerythrin-like"/>
</dbReference>
<organism evidence="3 4">
    <name type="scientific">Actinomycetospora succinea</name>
    <dbReference type="NCBI Taxonomy" id="663603"/>
    <lineage>
        <taxon>Bacteria</taxon>
        <taxon>Bacillati</taxon>
        <taxon>Actinomycetota</taxon>
        <taxon>Actinomycetes</taxon>
        <taxon>Pseudonocardiales</taxon>
        <taxon>Pseudonocardiaceae</taxon>
        <taxon>Actinomycetospora</taxon>
    </lineage>
</organism>
<evidence type="ECO:0000313" key="3">
    <source>
        <dbReference type="EMBL" id="TDQ62678.1"/>
    </source>
</evidence>
<proteinExistence type="predicted"/>
<dbReference type="CDD" id="cd12108">
    <property type="entry name" value="Hr-like"/>
    <property type="match status" value="1"/>
</dbReference>
<evidence type="ECO:0000259" key="2">
    <source>
        <dbReference type="Pfam" id="PF01814"/>
    </source>
</evidence>
<feature type="domain" description="Hemerythrin-like" evidence="2">
    <location>
        <begin position="28"/>
        <end position="149"/>
    </location>
</feature>
<evidence type="ECO:0000313" key="4">
    <source>
        <dbReference type="Proteomes" id="UP000295705"/>
    </source>
</evidence>
<dbReference type="OrthoDB" id="5197650at2"/>
<dbReference type="AlphaFoldDB" id="A0A4R6VH74"/>
<gene>
    <name evidence="3" type="ORF">EV188_102333</name>
</gene>
<dbReference type="Proteomes" id="UP000295705">
    <property type="component" value="Unassembled WGS sequence"/>
</dbReference>
<dbReference type="Gene3D" id="1.20.120.520">
    <property type="entry name" value="nmb1532 protein domain like"/>
    <property type="match status" value="1"/>
</dbReference>
<keyword evidence="4" id="KW-1185">Reference proteome</keyword>
<name>A0A4R6VH74_9PSEU</name>
<dbReference type="EMBL" id="SNYO01000002">
    <property type="protein sequence ID" value="TDQ62678.1"/>
    <property type="molecule type" value="Genomic_DNA"/>
</dbReference>
<protein>
    <submittedName>
        <fullName evidence="3">Hemerythrin HHE cation binding domain-containing protein</fullName>
    </submittedName>
</protein>